<evidence type="ECO:0000313" key="3">
    <source>
        <dbReference type="EMBL" id="KAK4209277.1"/>
    </source>
</evidence>
<dbReference type="EMBL" id="MU858210">
    <property type="protein sequence ID" value="KAK4209277.1"/>
    <property type="molecule type" value="Genomic_DNA"/>
</dbReference>
<sequence>MAYYKSEIVQTHHAILIGVGSHEMVNEKPLHGALADIEAVAAILDPRPYVKVTKLGIGSDGTISGQEPTWRNIRGLFRAITREDFQSPTTHVYIHFSGHGSRGSSGQDHTLLAIYDDWIPTTGLSGYLDRLIRKGIHVTLVLDCCFSGAVHRDQGDGGVRFLEYDPDFASNAVDSFQDGDTWSGAVQDDFRGAVLAADGFNTLDPKACTIITACDSHEQATERKKKDGTYMGVLTCCLVWALEDLMKKGTQIEDKSLIRHLRYQVQKAQKAHQRQTPMLYGSSENNFFTELISGSGSGIVSDFHEDGTITLDAGKAHGVHVGDEYDAVPFYAAEPADRVTSMHSVRLRVEEVDNLTSRLSRIGTSIAPIPFASTWKATLAVLSSSNKIHIHLQSSIPEADRRALLQQQGRYPYLCLDESDHHAAPNDFSVALDPQTDTYVINDATGQRVPGIPKILGRDRDALQNLSKVLGHLAKFNFFKDMDSQQADEDLELAFTVSTTQRRGEDGWYEVPHRGDWTATCVNKSDCAHLYISVFEFGSCWSIENILGRDGEFWTLSPAEERDLTLEMKLLDRDKEEEDMTIKIYVTTKPTSFQGMTLPKLDQIISGKGDSETQASNPLDKMEKWAVHCFRFRIRAG</sequence>
<reference evidence="3" key="2">
    <citation type="submission" date="2023-05" db="EMBL/GenBank/DDBJ databases">
        <authorList>
            <consortium name="Lawrence Berkeley National Laboratory"/>
            <person name="Steindorff A."/>
            <person name="Hensen N."/>
            <person name="Bonometti L."/>
            <person name="Westerberg I."/>
            <person name="Brannstrom I.O."/>
            <person name="Guillou S."/>
            <person name="Cros-Aarteil S."/>
            <person name="Calhoun S."/>
            <person name="Haridas S."/>
            <person name="Kuo A."/>
            <person name="Mondo S."/>
            <person name="Pangilinan J."/>
            <person name="Riley R."/>
            <person name="Labutti K."/>
            <person name="Andreopoulos B."/>
            <person name="Lipzen A."/>
            <person name="Chen C."/>
            <person name="Yanf M."/>
            <person name="Daum C."/>
            <person name="Ng V."/>
            <person name="Clum A."/>
            <person name="Ohm R."/>
            <person name="Martin F."/>
            <person name="Silar P."/>
            <person name="Natvig D."/>
            <person name="Lalanne C."/>
            <person name="Gautier V."/>
            <person name="Ament-Velasquez S.L."/>
            <person name="Kruys A."/>
            <person name="Hutchinson M.I."/>
            <person name="Powell A.J."/>
            <person name="Barry K."/>
            <person name="Miller A.N."/>
            <person name="Grigoriev I.V."/>
            <person name="Debuchy R."/>
            <person name="Gladieux P."/>
            <person name="Thoren M.H."/>
            <person name="Johannesson H."/>
        </authorList>
    </citation>
    <scope>NUCLEOTIDE SEQUENCE</scope>
    <source>
        <strain evidence="3">PSN293</strain>
    </source>
</reference>
<dbReference type="PANTHER" id="PTHR48104">
    <property type="entry name" value="METACASPASE-4"/>
    <property type="match status" value="1"/>
</dbReference>
<keyword evidence="4" id="KW-1185">Reference proteome</keyword>
<dbReference type="InterPro" id="IPR011600">
    <property type="entry name" value="Pept_C14_caspase"/>
</dbReference>
<dbReference type="InterPro" id="IPR050452">
    <property type="entry name" value="Metacaspase"/>
</dbReference>
<proteinExistence type="inferred from homology"/>
<dbReference type="PANTHER" id="PTHR48104:SF30">
    <property type="entry name" value="METACASPASE-1"/>
    <property type="match status" value="1"/>
</dbReference>
<dbReference type="AlphaFoldDB" id="A0AAN6Y4K6"/>
<gene>
    <name evidence="3" type="ORF">QBC37DRAFT_443421</name>
</gene>
<comment type="caution">
    <text evidence="3">The sequence shown here is derived from an EMBL/GenBank/DDBJ whole genome shotgun (WGS) entry which is preliminary data.</text>
</comment>
<dbReference type="Gene3D" id="3.40.50.1460">
    <property type="match status" value="1"/>
</dbReference>
<evidence type="ECO:0000313" key="4">
    <source>
        <dbReference type="Proteomes" id="UP001301769"/>
    </source>
</evidence>
<evidence type="ECO:0000259" key="2">
    <source>
        <dbReference type="Pfam" id="PF00656"/>
    </source>
</evidence>
<reference evidence="3" key="1">
    <citation type="journal article" date="2023" name="Mol. Phylogenet. Evol.">
        <title>Genome-scale phylogeny and comparative genomics of the fungal order Sordariales.</title>
        <authorList>
            <person name="Hensen N."/>
            <person name="Bonometti L."/>
            <person name="Westerberg I."/>
            <person name="Brannstrom I.O."/>
            <person name="Guillou S."/>
            <person name="Cros-Aarteil S."/>
            <person name="Calhoun S."/>
            <person name="Haridas S."/>
            <person name="Kuo A."/>
            <person name="Mondo S."/>
            <person name="Pangilinan J."/>
            <person name="Riley R."/>
            <person name="LaButti K."/>
            <person name="Andreopoulos B."/>
            <person name="Lipzen A."/>
            <person name="Chen C."/>
            <person name="Yan M."/>
            <person name="Daum C."/>
            <person name="Ng V."/>
            <person name="Clum A."/>
            <person name="Steindorff A."/>
            <person name="Ohm R.A."/>
            <person name="Martin F."/>
            <person name="Silar P."/>
            <person name="Natvig D.O."/>
            <person name="Lalanne C."/>
            <person name="Gautier V."/>
            <person name="Ament-Velasquez S.L."/>
            <person name="Kruys A."/>
            <person name="Hutchinson M.I."/>
            <person name="Powell A.J."/>
            <person name="Barry K."/>
            <person name="Miller A.N."/>
            <person name="Grigoriev I.V."/>
            <person name="Debuchy R."/>
            <person name="Gladieux P."/>
            <person name="Hiltunen Thoren M."/>
            <person name="Johannesson H."/>
        </authorList>
    </citation>
    <scope>NUCLEOTIDE SEQUENCE</scope>
    <source>
        <strain evidence="3">PSN293</strain>
    </source>
</reference>
<protein>
    <recommendedName>
        <fullName evidence="2">Peptidase C14 caspase domain-containing protein</fullName>
    </recommendedName>
</protein>
<dbReference type="GO" id="GO:0004197">
    <property type="term" value="F:cysteine-type endopeptidase activity"/>
    <property type="evidence" value="ECO:0007669"/>
    <property type="project" value="InterPro"/>
</dbReference>
<feature type="domain" description="Peptidase C14 caspase" evidence="2">
    <location>
        <begin position="12"/>
        <end position="283"/>
    </location>
</feature>
<evidence type="ECO:0000256" key="1">
    <source>
        <dbReference type="ARBA" id="ARBA00009005"/>
    </source>
</evidence>
<name>A0AAN6Y4K6_9PEZI</name>
<organism evidence="3 4">
    <name type="scientific">Rhypophila decipiens</name>
    <dbReference type="NCBI Taxonomy" id="261697"/>
    <lineage>
        <taxon>Eukaryota</taxon>
        <taxon>Fungi</taxon>
        <taxon>Dikarya</taxon>
        <taxon>Ascomycota</taxon>
        <taxon>Pezizomycotina</taxon>
        <taxon>Sordariomycetes</taxon>
        <taxon>Sordariomycetidae</taxon>
        <taxon>Sordariales</taxon>
        <taxon>Naviculisporaceae</taxon>
        <taxon>Rhypophila</taxon>
    </lineage>
</organism>
<comment type="similarity">
    <text evidence="1">Belongs to the peptidase C14B family.</text>
</comment>
<accession>A0AAN6Y4K6</accession>
<dbReference type="Proteomes" id="UP001301769">
    <property type="component" value="Unassembled WGS sequence"/>
</dbReference>
<dbReference type="GO" id="GO:0005737">
    <property type="term" value="C:cytoplasm"/>
    <property type="evidence" value="ECO:0007669"/>
    <property type="project" value="TreeGrafter"/>
</dbReference>
<dbReference type="Pfam" id="PF00656">
    <property type="entry name" value="Peptidase_C14"/>
    <property type="match status" value="1"/>
</dbReference>
<dbReference type="GO" id="GO:0006508">
    <property type="term" value="P:proteolysis"/>
    <property type="evidence" value="ECO:0007669"/>
    <property type="project" value="InterPro"/>
</dbReference>